<sequence length="315" mass="35252">MCCSNRYFRMISERKVTESRNLKMIRDRVKHGKVSSKFILLILMGLSFFAFINFVIITREKIDVLQKRMETFQSAANDKISQEQKHLKRQSSSHSSNSKQAAKPRRVRRSPNDNAMIAETTLTGGKGVVYTRWGRHDCSGPNNDLIYDGIAAGAHYTHTGGVSDSLCLHLNVSYRNGRFQDGNQGASHIYGLEYRDSWLSSLMDFSLIETHSTYLHSVPCAVCLVERRTTQLMIPGRVTCPQGWTREYTGYIMAGSHSDKHATSPICVDDTPQVVPGTQGSQNGAFLHMVETQCASLLCEPYAVGREISCVVCTL</sequence>
<comment type="caution">
    <text evidence="4">The sequence shown here is derived from an EMBL/GenBank/DDBJ whole genome shotgun (WGS) entry which is preliminary data.</text>
</comment>
<gene>
    <name evidence="4" type="ORF">CVLEPA_LOCUS22592</name>
</gene>
<keyword evidence="3" id="KW-0472">Membrane</keyword>
<feature type="region of interest" description="Disordered" evidence="2">
    <location>
        <begin position="78"/>
        <end position="116"/>
    </location>
</feature>
<protein>
    <recommendedName>
        <fullName evidence="6">Short-chain collagen C4-like</fullName>
    </recommendedName>
</protein>
<keyword evidence="1" id="KW-0430">Lectin</keyword>
<evidence type="ECO:0008006" key="6">
    <source>
        <dbReference type="Google" id="ProtNLM"/>
    </source>
</evidence>
<keyword evidence="3" id="KW-0812">Transmembrane</keyword>
<evidence type="ECO:0000256" key="2">
    <source>
        <dbReference type="SAM" id="MobiDB-lite"/>
    </source>
</evidence>
<dbReference type="PANTHER" id="PTHR24024">
    <property type="entry name" value="PULMONARY SURFACTANT-ASSOCIATED PROTEIN A"/>
    <property type="match status" value="1"/>
</dbReference>
<evidence type="ECO:0000256" key="3">
    <source>
        <dbReference type="SAM" id="Phobius"/>
    </source>
</evidence>
<keyword evidence="3" id="KW-1133">Transmembrane helix</keyword>
<dbReference type="InterPro" id="IPR051077">
    <property type="entry name" value="Ca-dependent_lectin"/>
</dbReference>
<evidence type="ECO:0000313" key="4">
    <source>
        <dbReference type="EMBL" id="CAK8689940.1"/>
    </source>
</evidence>
<dbReference type="PANTHER" id="PTHR24024:SF18">
    <property type="entry name" value="SHORT-CHAIN COLLAGEN C4-LIKE"/>
    <property type="match status" value="1"/>
</dbReference>
<reference evidence="4 5" key="1">
    <citation type="submission" date="2024-02" db="EMBL/GenBank/DDBJ databases">
        <authorList>
            <person name="Daric V."/>
            <person name="Darras S."/>
        </authorList>
    </citation>
    <scope>NUCLEOTIDE SEQUENCE [LARGE SCALE GENOMIC DNA]</scope>
</reference>
<evidence type="ECO:0000256" key="1">
    <source>
        <dbReference type="ARBA" id="ARBA00022734"/>
    </source>
</evidence>
<dbReference type="Proteomes" id="UP001642483">
    <property type="component" value="Unassembled WGS sequence"/>
</dbReference>
<proteinExistence type="predicted"/>
<name>A0ABP0GIB3_CLALP</name>
<organism evidence="4 5">
    <name type="scientific">Clavelina lepadiformis</name>
    <name type="common">Light-bulb sea squirt</name>
    <name type="synonym">Ascidia lepadiformis</name>
    <dbReference type="NCBI Taxonomy" id="159417"/>
    <lineage>
        <taxon>Eukaryota</taxon>
        <taxon>Metazoa</taxon>
        <taxon>Chordata</taxon>
        <taxon>Tunicata</taxon>
        <taxon>Ascidiacea</taxon>
        <taxon>Aplousobranchia</taxon>
        <taxon>Clavelinidae</taxon>
        <taxon>Clavelina</taxon>
    </lineage>
</organism>
<dbReference type="EMBL" id="CAWYQH010000110">
    <property type="protein sequence ID" value="CAK8689940.1"/>
    <property type="molecule type" value="Genomic_DNA"/>
</dbReference>
<evidence type="ECO:0000313" key="5">
    <source>
        <dbReference type="Proteomes" id="UP001642483"/>
    </source>
</evidence>
<feature type="transmembrane region" description="Helical" evidence="3">
    <location>
        <begin position="38"/>
        <end position="57"/>
    </location>
</feature>
<keyword evidence="5" id="KW-1185">Reference proteome</keyword>
<accession>A0ABP0GIB3</accession>